<comment type="caution">
    <text evidence="12">The sequence shown here is derived from an EMBL/GenBank/DDBJ whole genome shotgun (WGS) entry which is preliminary data.</text>
</comment>
<dbReference type="PRINTS" id="PR00416">
    <property type="entry name" value="EUTPISMRASEI"/>
</dbReference>
<dbReference type="GO" id="GO:0003677">
    <property type="term" value="F:DNA binding"/>
    <property type="evidence" value="ECO:0007669"/>
    <property type="project" value="UniProtKB-UniRule"/>
</dbReference>
<accession>A0AAD7IGI0</accession>
<evidence type="ECO:0000256" key="1">
    <source>
        <dbReference type="ARBA" id="ARBA00000213"/>
    </source>
</evidence>
<feature type="region of interest" description="Disordered" evidence="10">
    <location>
        <begin position="1"/>
        <end position="36"/>
    </location>
</feature>
<dbReference type="InterPro" id="IPR011010">
    <property type="entry name" value="DNA_brk_join_enz"/>
</dbReference>
<dbReference type="InterPro" id="IPR036202">
    <property type="entry name" value="TopoI_DNA-bd_euk_N_sf"/>
</dbReference>
<evidence type="ECO:0000256" key="6">
    <source>
        <dbReference type="ARBA" id="ARBA00023125"/>
    </source>
</evidence>
<evidence type="ECO:0000259" key="11">
    <source>
        <dbReference type="SMART" id="SM00435"/>
    </source>
</evidence>
<dbReference type="GO" id="GO:0007059">
    <property type="term" value="P:chromosome segregation"/>
    <property type="evidence" value="ECO:0007669"/>
    <property type="project" value="TreeGrafter"/>
</dbReference>
<evidence type="ECO:0000256" key="5">
    <source>
        <dbReference type="ARBA" id="ARBA00023029"/>
    </source>
</evidence>
<proteinExistence type="inferred from homology"/>
<dbReference type="Pfam" id="PF01028">
    <property type="entry name" value="Topoisom_I"/>
    <property type="match status" value="1"/>
</dbReference>
<dbReference type="InterPro" id="IPR013500">
    <property type="entry name" value="TopoI_cat_euk"/>
</dbReference>
<dbReference type="Proteomes" id="UP001215598">
    <property type="component" value="Unassembled WGS sequence"/>
</dbReference>
<reference evidence="12" key="1">
    <citation type="submission" date="2023-03" db="EMBL/GenBank/DDBJ databases">
        <title>Massive genome expansion in bonnet fungi (Mycena s.s.) driven by repeated elements and novel gene families across ecological guilds.</title>
        <authorList>
            <consortium name="Lawrence Berkeley National Laboratory"/>
            <person name="Harder C.B."/>
            <person name="Miyauchi S."/>
            <person name="Viragh M."/>
            <person name="Kuo A."/>
            <person name="Thoen E."/>
            <person name="Andreopoulos B."/>
            <person name="Lu D."/>
            <person name="Skrede I."/>
            <person name="Drula E."/>
            <person name="Henrissat B."/>
            <person name="Morin E."/>
            <person name="Kohler A."/>
            <person name="Barry K."/>
            <person name="LaButti K."/>
            <person name="Morin E."/>
            <person name="Salamov A."/>
            <person name="Lipzen A."/>
            <person name="Mereny Z."/>
            <person name="Hegedus B."/>
            <person name="Baldrian P."/>
            <person name="Stursova M."/>
            <person name="Weitz H."/>
            <person name="Taylor A."/>
            <person name="Grigoriev I.V."/>
            <person name="Nagy L.G."/>
            <person name="Martin F."/>
            <person name="Kauserud H."/>
        </authorList>
    </citation>
    <scope>NUCLEOTIDE SEQUENCE</scope>
    <source>
        <strain evidence="12">CBHHK182m</strain>
    </source>
</reference>
<evidence type="ECO:0000256" key="2">
    <source>
        <dbReference type="ARBA" id="ARBA00006645"/>
    </source>
</evidence>
<feature type="compositionally biased region" description="Low complexity" evidence="10">
    <location>
        <begin position="1"/>
        <end position="20"/>
    </location>
</feature>
<dbReference type="Gene3D" id="2.170.11.10">
    <property type="entry name" value="DNA Topoisomerase I, domain 2"/>
    <property type="match status" value="1"/>
</dbReference>
<evidence type="ECO:0000256" key="7">
    <source>
        <dbReference type="ARBA" id="ARBA00023235"/>
    </source>
</evidence>
<evidence type="ECO:0000313" key="12">
    <source>
        <dbReference type="EMBL" id="KAJ7742604.1"/>
    </source>
</evidence>
<evidence type="ECO:0000256" key="4">
    <source>
        <dbReference type="ARBA" id="ARBA00019632"/>
    </source>
</evidence>
<dbReference type="GO" id="GO:0005730">
    <property type="term" value="C:nucleolus"/>
    <property type="evidence" value="ECO:0007669"/>
    <property type="project" value="TreeGrafter"/>
</dbReference>
<dbReference type="GO" id="GO:0006265">
    <property type="term" value="P:DNA topological change"/>
    <property type="evidence" value="ECO:0007669"/>
    <property type="project" value="UniProtKB-UniRule"/>
</dbReference>
<dbReference type="GO" id="GO:0006260">
    <property type="term" value="P:DNA replication"/>
    <property type="evidence" value="ECO:0007669"/>
    <property type="project" value="TreeGrafter"/>
</dbReference>
<name>A0AAD7IGI0_9AGAR</name>
<dbReference type="InterPro" id="IPR051062">
    <property type="entry name" value="Topoisomerase_IB"/>
</dbReference>
<dbReference type="Pfam" id="PF14370">
    <property type="entry name" value="Topo_C_assoc"/>
    <property type="match status" value="1"/>
</dbReference>
<dbReference type="InterPro" id="IPR048045">
    <property type="entry name" value="Topoisomer_I_DNA-bd"/>
</dbReference>
<evidence type="ECO:0000256" key="10">
    <source>
        <dbReference type="SAM" id="MobiDB-lite"/>
    </source>
</evidence>
<dbReference type="PANTHER" id="PTHR10290:SF3">
    <property type="entry name" value="DNA TOPOISOMERASE 1"/>
    <property type="match status" value="1"/>
</dbReference>
<feature type="domain" description="DNA topoisomerase I eukaryotic-type" evidence="11">
    <location>
        <begin position="229"/>
        <end position="667"/>
    </location>
</feature>
<feature type="active site" description="O-(3'-phospho-DNA)-tyrosine intermediate" evidence="9">
    <location>
        <position position="653"/>
    </location>
</feature>
<dbReference type="CDD" id="cd03488">
    <property type="entry name" value="Topoisomer_IB_N_htopoI_like"/>
    <property type="match status" value="1"/>
</dbReference>
<dbReference type="SUPFAM" id="SSF56741">
    <property type="entry name" value="Eukaryotic DNA topoisomerase I, N-terminal DNA-binding fragment"/>
    <property type="match status" value="1"/>
</dbReference>
<dbReference type="InterPro" id="IPR013034">
    <property type="entry name" value="DNA_topo_DNA_db_N_dom1"/>
</dbReference>
<comment type="catalytic activity">
    <reaction evidence="1 9">
        <text>ATP-independent breakage of single-stranded DNA, followed by passage and rejoining.</text>
        <dbReference type="EC" id="5.6.2.1"/>
    </reaction>
</comment>
<dbReference type="Gene3D" id="3.90.15.10">
    <property type="entry name" value="Topoisomerase I, Chain A, domain 3"/>
    <property type="match status" value="1"/>
</dbReference>
<dbReference type="InterPro" id="IPR025834">
    <property type="entry name" value="TopoI_C_dom"/>
</dbReference>
<dbReference type="EC" id="5.6.2.1" evidence="3"/>
<gene>
    <name evidence="12" type="ORF">B0H16DRAFT_1728139</name>
</gene>
<dbReference type="PANTHER" id="PTHR10290">
    <property type="entry name" value="DNA TOPOISOMERASE I"/>
    <property type="match status" value="1"/>
</dbReference>
<dbReference type="InterPro" id="IPR014727">
    <property type="entry name" value="TopoI_cat_a/b-sub_euk"/>
</dbReference>
<dbReference type="InterPro" id="IPR013030">
    <property type="entry name" value="DNA_topo_DNA_db_N_dom2"/>
</dbReference>
<dbReference type="AlphaFoldDB" id="A0AAD7IGI0"/>
<dbReference type="GO" id="GO:0003917">
    <property type="term" value="F:DNA topoisomerase type I (single strand cut, ATP-independent) activity"/>
    <property type="evidence" value="ECO:0007669"/>
    <property type="project" value="UniProtKB-UniRule"/>
</dbReference>
<keyword evidence="5 9" id="KW-0799">Topoisomerase</keyword>
<protein>
    <recommendedName>
        <fullName evidence="4">DNA topoisomerase 1</fullName>
        <ecNumber evidence="3">5.6.2.1</ecNumber>
    </recommendedName>
    <alternativeName>
        <fullName evidence="8">DNA topoisomerase I</fullName>
    </alternativeName>
</protein>
<dbReference type="Gene3D" id="1.10.10.41">
    <property type="entry name" value="Yeast DNA topoisomerase - domain 1"/>
    <property type="match status" value="1"/>
</dbReference>
<keyword evidence="7 9" id="KW-0413">Isomerase</keyword>
<dbReference type="InterPro" id="IPR008336">
    <property type="entry name" value="TopoI_DNA-bd_euk"/>
</dbReference>
<evidence type="ECO:0000256" key="3">
    <source>
        <dbReference type="ARBA" id="ARBA00012891"/>
    </source>
</evidence>
<keyword evidence="6 9" id="KW-0238">DNA-binding</keyword>
<dbReference type="EMBL" id="JARKIB010000094">
    <property type="protein sequence ID" value="KAJ7742604.1"/>
    <property type="molecule type" value="Genomic_DNA"/>
</dbReference>
<evidence type="ECO:0000256" key="8">
    <source>
        <dbReference type="ARBA" id="ARBA00033297"/>
    </source>
</evidence>
<dbReference type="InterPro" id="IPR001631">
    <property type="entry name" value="TopoI"/>
</dbReference>
<dbReference type="GO" id="GO:0005694">
    <property type="term" value="C:chromosome"/>
    <property type="evidence" value="ECO:0007669"/>
    <property type="project" value="InterPro"/>
</dbReference>
<evidence type="ECO:0000313" key="13">
    <source>
        <dbReference type="Proteomes" id="UP001215598"/>
    </source>
</evidence>
<dbReference type="FunFam" id="1.10.10.41:FF:000001">
    <property type="entry name" value="DNA topoisomerase I"/>
    <property type="match status" value="1"/>
</dbReference>
<keyword evidence="13" id="KW-1185">Reference proteome</keyword>
<comment type="similarity">
    <text evidence="2 9">Belongs to the type IB topoisomerase family.</text>
</comment>
<dbReference type="SMART" id="SM00435">
    <property type="entry name" value="TOPEUc"/>
    <property type="match status" value="1"/>
</dbReference>
<dbReference type="SUPFAM" id="SSF56349">
    <property type="entry name" value="DNA breaking-rejoining enzymes"/>
    <property type="match status" value="1"/>
</dbReference>
<organism evidence="12 13">
    <name type="scientific">Mycena metata</name>
    <dbReference type="NCBI Taxonomy" id="1033252"/>
    <lineage>
        <taxon>Eukaryota</taxon>
        <taxon>Fungi</taxon>
        <taxon>Dikarya</taxon>
        <taxon>Basidiomycota</taxon>
        <taxon>Agaricomycotina</taxon>
        <taxon>Agaricomycetes</taxon>
        <taxon>Agaricomycetidae</taxon>
        <taxon>Agaricales</taxon>
        <taxon>Marasmiineae</taxon>
        <taxon>Mycenaceae</taxon>
        <taxon>Mycena</taxon>
    </lineage>
</organism>
<dbReference type="Gene3D" id="1.10.132.10">
    <property type="match status" value="1"/>
</dbReference>
<dbReference type="InterPro" id="IPR014711">
    <property type="entry name" value="TopoI_cat_a-hlx-sub_euk"/>
</dbReference>
<dbReference type="PROSITE" id="PS52038">
    <property type="entry name" value="TOPO_IB_2"/>
    <property type="match status" value="1"/>
</dbReference>
<sequence length="694" mass="79323">MASTSSSSVSEPPTNSEPVPADSVQEIHPGEDEDLAAKPEVLRWWEAVPAVEKVDENVGVPKQPEVYKWWENSAGESTVTVKWKTLEHNGVLFPPPYEPLPSHVKMRYDGKELDLPPAAEEVAGFYAALIESDYTQDAGFNENFFRDWQTVLQKHPPRDGIEVTNLQLCDFRPIFEYFEAEKAKKKAMSAQEKKDMKKAIADLELTYTTCLFDGREEKVGNFRIEPAGLFRGRGEHPKRGCLKYRVQPEDVTINIGGNAPIPVPNVPGKWKEVIHDNTVTWLATWTENVNGNHKYVFLVVGSSLKAQSDMLKFEKARELKASHGHIGRIRTTYDVDLKSTVLADRQRATALCFIDKLGLRVGEEEHDADVDTVSCCSLCCVHVRLEAPNFVVFDIIGEDSIRYYNRVPVEVQVFENIRIFKENKSDEDRLFDYVKKADLNEYLQTEMKGLTATVFRTFNASSTLQRLLDENDLRSANLQEKLNAYNKASHEVAILCNHRRAVPPSRTHAQATEQNKLRSLKYDRMQLRRTLFKVDEKFRGTKEYMDNESDMNDEWTASHEEAMKTGDVENTEGLAEDGEKVSVLRDRIAEIEAAYPALEQERGTDADFKRAKLAEKIQETIGELDEEIKARKLRIIDRKEAMEIALSTSKINYFDPRITIAWCKIRDVPVEKVFSQSLRLKFAWALEVEGDWKF</sequence>
<dbReference type="InterPro" id="IPR013499">
    <property type="entry name" value="TopoI_euk"/>
</dbReference>
<evidence type="ECO:0000256" key="9">
    <source>
        <dbReference type="PROSITE-ProRule" id="PRU01382"/>
    </source>
</evidence>
<dbReference type="Pfam" id="PF02919">
    <property type="entry name" value="Topoisom_I_N"/>
    <property type="match status" value="1"/>
</dbReference>